<accession>A0A1I6M6H6</accession>
<evidence type="ECO:0000313" key="2">
    <source>
        <dbReference type="EMBL" id="SFS11319.1"/>
    </source>
</evidence>
<name>A0A1I6M6H6_9EURY</name>
<dbReference type="InterPro" id="IPR011044">
    <property type="entry name" value="Quino_amine_DH_bsu"/>
</dbReference>
<dbReference type="Proteomes" id="UP000199062">
    <property type="component" value="Unassembled WGS sequence"/>
</dbReference>
<gene>
    <name evidence="2" type="ORF">SAMN05216559_3833</name>
</gene>
<evidence type="ECO:0000313" key="3">
    <source>
        <dbReference type="Proteomes" id="UP000199062"/>
    </source>
</evidence>
<sequence>MTEHTRRRFVQLAGATTVGITGTSATALAQSDGGGEWAAAESPTDKPLNDVVDTTEGPFAVGGGGDVLGRFDDGWQKVVEYGPQARSRPLTGVDVTDGGNAIWFVGGSGVIGEYNVATKTLTNYSAPKGKTSTWEDCAVRGTAGENERLYFVNGSGELLVGDRQDSGAVKYQKVIKPGGGSTIPGIDFHSRSNGHVCSTSQYVAQSTDGGESWNQIGIDFAGTSFFDVASVGRRDVNVAAGNGIVYRYDGHRWTPHVVDGGRQSIRSVDRTPDAGVAAGDGGKVYDRTSTGQWERFQTPVKTKLRGVAYGTSGVDVAVGNNGEIVERVRDGSGDATTETETATATASPTANGTATATPNGTETATAAETATETTEASIAPEDRIPTLANAPQVVENYREGIWV</sequence>
<dbReference type="PROSITE" id="PS51318">
    <property type="entry name" value="TAT"/>
    <property type="match status" value="1"/>
</dbReference>
<protein>
    <submittedName>
        <fullName evidence="2">Uncharacterized protein</fullName>
    </submittedName>
</protein>
<dbReference type="InterPro" id="IPR006311">
    <property type="entry name" value="TAT_signal"/>
</dbReference>
<feature type="region of interest" description="Disordered" evidence="1">
    <location>
        <begin position="330"/>
        <end position="377"/>
    </location>
</feature>
<dbReference type="AlphaFoldDB" id="A0A1I6M6H6"/>
<dbReference type="SUPFAM" id="SSF50969">
    <property type="entry name" value="YVTN repeat-like/Quinoprotein amine dehydrogenase"/>
    <property type="match status" value="1"/>
</dbReference>
<proteinExistence type="predicted"/>
<dbReference type="EMBL" id="FOZK01000005">
    <property type="protein sequence ID" value="SFS11319.1"/>
    <property type="molecule type" value="Genomic_DNA"/>
</dbReference>
<feature type="compositionally biased region" description="Low complexity" evidence="1">
    <location>
        <begin position="335"/>
        <end position="377"/>
    </location>
</feature>
<evidence type="ECO:0000256" key="1">
    <source>
        <dbReference type="SAM" id="MobiDB-lite"/>
    </source>
</evidence>
<keyword evidence="3" id="KW-1185">Reference proteome</keyword>
<dbReference type="RefSeq" id="WP_245778703.1">
    <property type="nucleotide sequence ID" value="NZ_FOZK01000005.1"/>
</dbReference>
<organism evidence="2 3">
    <name type="scientific">Halomicrobium zhouii</name>
    <dbReference type="NCBI Taxonomy" id="767519"/>
    <lineage>
        <taxon>Archaea</taxon>
        <taxon>Methanobacteriati</taxon>
        <taxon>Methanobacteriota</taxon>
        <taxon>Stenosarchaea group</taxon>
        <taxon>Halobacteria</taxon>
        <taxon>Halobacteriales</taxon>
        <taxon>Haloarculaceae</taxon>
        <taxon>Halomicrobium</taxon>
    </lineage>
</organism>
<reference evidence="2 3" key="1">
    <citation type="submission" date="2016-10" db="EMBL/GenBank/DDBJ databases">
        <authorList>
            <person name="de Groot N.N."/>
        </authorList>
    </citation>
    <scope>NUCLEOTIDE SEQUENCE [LARGE SCALE GENOMIC DNA]</scope>
    <source>
        <strain evidence="2 3">CGMCC 1.10457</strain>
    </source>
</reference>